<dbReference type="eggNOG" id="ENOG502RQG7">
    <property type="taxonomic scope" value="Eukaryota"/>
</dbReference>
<dbReference type="PANTHER" id="PTHR33127:SF69">
    <property type="entry name" value="OS09G0340800 PROTEIN"/>
    <property type="match status" value="1"/>
</dbReference>
<keyword evidence="3" id="KW-1185">Reference proteome</keyword>
<dbReference type="InterPro" id="IPR005174">
    <property type="entry name" value="KIB1-4_b-propeller"/>
</dbReference>
<dbReference type="EMBL" id="EQ973826">
    <property type="protein sequence ID" value="EEF44100.1"/>
    <property type="molecule type" value="Genomic_DNA"/>
</dbReference>
<dbReference type="InParanoid" id="B9RX71"/>
<proteinExistence type="predicted"/>
<evidence type="ECO:0000313" key="3">
    <source>
        <dbReference type="Proteomes" id="UP000008311"/>
    </source>
</evidence>
<protein>
    <recommendedName>
        <fullName evidence="1">KIB1-4 beta-propeller domain-containing protein</fullName>
    </recommendedName>
</protein>
<feature type="domain" description="KIB1-4 beta-propeller" evidence="1">
    <location>
        <begin position="107"/>
        <end position="351"/>
    </location>
</feature>
<sequence>MEGKEKKSSKIDKEANNLELWPDLPQQLIHLIARNSSLLEHICSKGVTKSWRAQASKCRSNPATPWLELSGNRESDHNRQSHVFHLPIRRGFIWYWRRHKPTPPVYKIIGCSNGLIVAKGASALDYNLWDPVIDGYWCIPRWDAGIPFIRAALSSPLPWISRHKNKNKCTVMVLTGVAHPAFAYYRIWEGGEWIRKDSNIVDPNCSDPNRRDHLLQLTNGIWCKEKFYALSAQGTLVVIEDIDFDLRITALGKKRSVPSVSSMHFKEFLVESEGMVLLVFLISRNSINTVDYVEVYQLNTAKLAWIKKESLGERTLFLGSNCCMSVSASRVGCRGNCVYFSRGSTQGWWVYEMDTCSLTSIYASNLSAVWVEPTVED</sequence>
<dbReference type="Proteomes" id="UP000008311">
    <property type="component" value="Unassembled WGS sequence"/>
</dbReference>
<dbReference type="AlphaFoldDB" id="B9RX71"/>
<name>B9RX71_RICCO</name>
<dbReference type="Pfam" id="PF03478">
    <property type="entry name" value="Beta-prop_KIB1-4"/>
    <property type="match status" value="1"/>
</dbReference>
<accession>B9RX71</accession>
<gene>
    <name evidence="2" type="ORF">RCOM_0818620</name>
</gene>
<reference evidence="3" key="1">
    <citation type="journal article" date="2010" name="Nat. Biotechnol.">
        <title>Draft genome sequence of the oilseed species Ricinus communis.</title>
        <authorList>
            <person name="Chan A.P."/>
            <person name="Crabtree J."/>
            <person name="Zhao Q."/>
            <person name="Lorenzi H."/>
            <person name="Orvis J."/>
            <person name="Puiu D."/>
            <person name="Melake-Berhan A."/>
            <person name="Jones K.M."/>
            <person name="Redman J."/>
            <person name="Chen G."/>
            <person name="Cahoon E.B."/>
            <person name="Gedil M."/>
            <person name="Stanke M."/>
            <person name="Haas B.J."/>
            <person name="Wortman J.R."/>
            <person name="Fraser-Liggett C.M."/>
            <person name="Ravel J."/>
            <person name="Rabinowicz P.D."/>
        </authorList>
    </citation>
    <scope>NUCLEOTIDE SEQUENCE [LARGE SCALE GENOMIC DNA]</scope>
    <source>
        <strain evidence="3">cv. Hale</strain>
    </source>
</reference>
<organism evidence="2 3">
    <name type="scientific">Ricinus communis</name>
    <name type="common">Castor bean</name>
    <dbReference type="NCBI Taxonomy" id="3988"/>
    <lineage>
        <taxon>Eukaryota</taxon>
        <taxon>Viridiplantae</taxon>
        <taxon>Streptophyta</taxon>
        <taxon>Embryophyta</taxon>
        <taxon>Tracheophyta</taxon>
        <taxon>Spermatophyta</taxon>
        <taxon>Magnoliopsida</taxon>
        <taxon>eudicotyledons</taxon>
        <taxon>Gunneridae</taxon>
        <taxon>Pentapetalae</taxon>
        <taxon>rosids</taxon>
        <taxon>fabids</taxon>
        <taxon>Malpighiales</taxon>
        <taxon>Euphorbiaceae</taxon>
        <taxon>Acalyphoideae</taxon>
        <taxon>Acalypheae</taxon>
        <taxon>Ricinus</taxon>
    </lineage>
</organism>
<evidence type="ECO:0000259" key="1">
    <source>
        <dbReference type="Pfam" id="PF03478"/>
    </source>
</evidence>
<dbReference type="PANTHER" id="PTHR33127">
    <property type="entry name" value="TRANSMEMBRANE PROTEIN"/>
    <property type="match status" value="1"/>
</dbReference>
<evidence type="ECO:0000313" key="2">
    <source>
        <dbReference type="EMBL" id="EEF44100.1"/>
    </source>
</evidence>
<dbReference type="STRING" id="3988.B9RX71"/>